<evidence type="ECO:0000313" key="3">
    <source>
        <dbReference type="Proteomes" id="UP000054937"/>
    </source>
</evidence>
<protein>
    <submittedName>
        <fullName evidence="2">Uncharacterized protein</fullName>
    </submittedName>
</protein>
<keyword evidence="3" id="KW-1185">Reference proteome</keyword>
<dbReference type="InParanoid" id="A0A0V0QX72"/>
<name>A0A0V0QX72_PSEPJ</name>
<comment type="caution">
    <text evidence="2">The sequence shown here is derived from an EMBL/GenBank/DDBJ whole genome shotgun (WGS) entry which is preliminary data.</text>
</comment>
<sequence length="745" mass="88366">MQQKNTFNINSFETRKTVQKFSLRNEIKMDPELFRDKNNKLYLNKKAQDLRLKQKINKLEDYNKITLQNKQNENQNKIDINMRKDVWKNISTLCLDLTDNEYNNKLVQLLSDLGTVSESQLVKENIKYKNFGQEISEKERENIEQQENQKVSKEERLKMFLLQNLTKEDVKTFFKEYSREKLKDKLNIFKNNSMNFNFTSSYAKIEEQKEQDEEDEGFEKTQNLLQKQQMQNQNGQVIKQILNKEQSYENIKNPENNISILKPSTFRNKKSSISLQLQDDMIIKNQKNIEIQENLDSDNISSQIIGIKDLKNEQQEERKDYDNNKVQDKQQQKVQKLMQKYQKNQFKSDLFKDSVEDNPLQEKYILTQITEPKNYNITKVLKLNDNNKKIKFKKSDPDMDKFAEDRKQGKLTSKEIMNKLIQDQEKLTQQRVINMYKESKLEDVDPSGNKNNKYSMMSFKKKTELQQKMQDKFSNQESSYYLNGIKNPEIDAEKFVRPRQKAYGINKQEPVFVRLTSKNFSRINSGIQSTQHSVNNLPSYYQSTQQTTRQDSVLISPRTQSYAKSPQNSNFIIRRPQTAQNSECSPKSLFSQQSTAYPLNVEQKLIKNIERLKKLGKHKHAKRDEELLATLQQKNKFQDLMNLCEQDLEQQKEREEIKNNLNTLEKKLEQELENIEDRNQNLEKEASIKDPIFNKFKQEQKFKRSLVQFLSQQVENKSEAVSQYADKIRAEQFAKNLMGGLQKQF</sequence>
<reference evidence="2 3" key="1">
    <citation type="journal article" date="2015" name="Sci. Rep.">
        <title>Genome of the facultative scuticociliatosis pathogen Pseudocohnilembus persalinus provides insight into its virulence through horizontal gene transfer.</title>
        <authorList>
            <person name="Xiong J."/>
            <person name="Wang G."/>
            <person name="Cheng J."/>
            <person name="Tian M."/>
            <person name="Pan X."/>
            <person name="Warren A."/>
            <person name="Jiang C."/>
            <person name="Yuan D."/>
            <person name="Miao W."/>
        </authorList>
    </citation>
    <scope>NUCLEOTIDE SEQUENCE [LARGE SCALE GENOMIC DNA]</scope>
    <source>
        <strain evidence="2">36N120E</strain>
    </source>
</reference>
<dbReference type="EMBL" id="LDAU01000090">
    <property type="protein sequence ID" value="KRX07001.1"/>
    <property type="molecule type" value="Genomic_DNA"/>
</dbReference>
<organism evidence="2 3">
    <name type="scientific">Pseudocohnilembus persalinus</name>
    <name type="common">Ciliate</name>
    <dbReference type="NCBI Taxonomy" id="266149"/>
    <lineage>
        <taxon>Eukaryota</taxon>
        <taxon>Sar</taxon>
        <taxon>Alveolata</taxon>
        <taxon>Ciliophora</taxon>
        <taxon>Intramacronucleata</taxon>
        <taxon>Oligohymenophorea</taxon>
        <taxon>Scuticociliatia</taxon>
        <taxon>Philasterida</taxon>
        <taxon>Pseudocohnilembidae</taxon>
        <taxon>Pseudocohnilembus</taxon>
    </lineage>
</organism>
<keyword evidence="1" id="KW-0175">Coiled coil</keyword>
<feature type="coiled-coil region" evidence="1">
    <location>
        <begin position="128"/>
        <end position="163"/>
    </location>
</feature>
<evidence type="ECO:0000313" key="2">
    <source>
        <dbReference type="EMBL" id="KRX07001.1"/>
    </source>
</evidence>
<evidence type="ECO:0000256" key="1">
    <source>
        <dbReference type="SAM" id="Coils"/>
    </source>
</evidence>
<gene>
    <name evidence="2" type="ORF">PPERSA_07164</name>
</gene>
<dbReference type="OrthoDB" id="290450at2759"/>
<dbReference type="OMA" id="THESAPN"/>
<accession>A0A0V0QX72</accession>
<dbReference type="AlphaFoldDB" id="A0A0V0QX72"/>
<dbReference type="Proteomes" id="UP000054937">
    <property type="component" value="Unassembled WGS sequence"/>
</dbReference>
<feature type="coiled-coil region" evidence="1">
    <location>
        <begin position="634"/>
        <end position="685"/>
    </location>
</feature>
<proteinExistence type="predicted"/>